<reference evidence="3" key="1">
    <citation type="submission" date="2022-11" db="UniProtKB">
        <authorList>
            <consortium name="WormBaseParasite"/>
        </authorList>
    </citation>
    <scope>IDENTIFICATION</scope>
</reference>
<name>A0A915DD39_9BILA</name>
<feature type="domain" description="IMD" evidence="1">
    <location>
        <begin position="63"/>
        <end position="187"/>
    </location>
</feature>
<dbReference type="SUPFAM" id="SSF103657">
    <property type="entry name" value="BAR/IMD domain-like"/>
    <property type="match status" value="1"/>
</dbReference>
<dbReference type="AlphaFoldDB" id="A0A915DD39"/>
<keyword evidence="2" id="KW-1185">Reference proteome</keyword>
<dbReference type="PANTHER" id="PTHR15708:SF4">
    <property type="entry name" value="FI21477P1-RELATED"/>
    <property type="match status" value="1"/>
</dbReference>
<dbReference type="InterPro" id="IPR030127">
    <property type="entry name" value="MTSS1/MTSS2"/>
</dbReference>
<dbReference type="Pfam" id="PF08397">
    <property type="entry name" value="IMD"/>
    <property type="match status" value="1"/>
</dbReference>
<dbReference type="Gene3D" id="1.20.1270.60">
    <property type="entry name" value="Arfaptin homology (AH) domain/BAR domain"/>
    <property type="match status" value="1"/>
</dbReference>
<dbReference type="PANTHER" id="PTHR15708">
    <property type="entry name" value="ACTIN BUNDLING/MISSING IN METASTASIS-RELATED"/>
    <property type="match status" value="1"/>
</dbReference>
<accession>A0A915DD39</accession>
<dbReference type="GO" id="GO:0009898">
    <property type="term" value="C:cytoplasmic side of plasma membrane"/>
    <property type="evidence" value="ECO:0007669"/>
    <property type="project" value="TreeGrafter"/>
</dbReference>
<sequence length="191" mass="21453">MRSNKEAKCPEIFTGSVKQPQEFVNVLKQMFMKAERFFSGLFQMNSASNTSSAGADILISNLFQTMVHDLKSSSSAWDNVCQKATKLSSQLLSTVHCLSNFVDAVQVISDNANNIKGASRDIGAALTRFCLRQKSLENLIRSLATALTDQFVVCLEKKSVEWKQRVGEIERRRMRSLKSRSRQQHKKGLTS</sequence>
<dbReference type="WBParaSite" id="jg1796">
    <property type="protein sequence ID" value="jg1796"/>
    <property type="gene ID" value="jg1796"/>
</dbReference>
<dbReference type="InterPro" id="IPR027267">
    <property type="entry name" value="AH/BAR_dom_sf"/>
</dbReference>
<evidence type="ECO:0000259" key="1">
    <source>
        <dbReference type="Pfam" id="PF08397"/>
    </source>
</evidence>
<organism evidence="2 3">
    <name type="scientific">Ditylenchus dipsaci</name>
    <dbReference type="NCBI Taxonomy" id="166011"/>
    <lineage>
        <taxon>Eukaryota</taxon>
        <taxon>Metazoa</taxon>
        <taxon>Ecdysozoa</taxon>
        <taxon>Nematoda</taxon>
        <taxon>Chromadorea</taxon>
        <taxon>Rhabditida</taxon>
        <taxon>Tylenchina</taxon>
        <taxon>Tylenchomorpha</taxon>
        <taxon>Sphaerularioidea</taxon>
        <taxon>Anguinidae</taxon>
        <taxon>Anguininae</taxon>
        <taxon>Ditylenchus</taxon>
    </lineage>
</organism>
<dbReference type="GO" id="GO:0030031">
    <property type="term" value="P:cell projection assembly"/>
    <property type="evidence" value="ECO:0007669"/>
    <property type="project" value="TreeGrafter"/>
</dbReference>
<evidence type="ECO:0000313" key="2">
    <source>
        <dbReference type="Proteomes" id="UP000887574"/>
    </source>
</evidence>
<dbReference type="GO" id="GO:0005543">
    <property type="term" value="F:phospholipid binding"/>
    <property type="evidence" value="ECO:0007669"/>
    <property type="project" value="TreeGrafter"/>
</dbReference>
<evidence type="ECO:0000313" key="3">
    <source>
        <dbReference type="WBParaSite" id="jg1796"/>
    </source>
</evidence>
<dbReference type="GO" id="GO:0003779">
    <property type="term" value="F:actin binding"/>
    <property type="evidence" value="ECO:0007669"/>
    <property type="project" value="InterPro"/>
</dbReference>
<proteinExistence type="predicted"/>
<dbReference type="GO" id="GO:0015629">
    <property type="term" value="C:actin cytoskeleton"/>
    <property type="evidence" value="ECO:0007669"/>
    <property type="project" value="TreeGrafter"/>
</dbReference>
<dbReference type="InterPro" id="IPR013606">
    <property type="entry name" value="I-BAR_dom"/>
</dbReference>
<protein>
    <submittedName>
        <fullName evidence="3">IMD domain-containing protein</fullName>
    </submittedName>
</protein>
<dbReference type="Proteomes" id="UP000887574">
    <property type="component" value="Unplaced"/>
</dbReference>
<dbReference type="GO" id="GO:0007009">
    <property type="term" value="P:plasma membrane organization"/>
    <property type="evidence" value="ECO:0007669"/>
    <property type="project" value="InterPro"/>
</dbReference>